<keyword evidence="5 7" id="KW-1133">Transmembrane helix</keyword>
<keyword evidence="3" id="KW-0597">Phosphoprotein</keyword>
<dbReference type="Pfam" id="PF00854">
    <property type="entry name" value="PTR2"/>
    <property type="match status" value="1"/>
</dbReference>
<feature type="transmembrane region" description="Helical" evidence="7">
    <location>
        <begin position="179"/>
        <end position="198"/>
    </location>
</feature>
<evidence type="ECO:0000256" key="6">
    <source>
        <dbReference type="ARBA" id="ARBA00023136"/>
    </source>
</evidence>
<accession>A0AAD4RUQ9</accession>
<reference evidence="8" key="1">
    <citation type="submission" date="2022-04" db="EMBL/GenBank/DDBJ databases">
        <title>A functionally conserved STORR gene fusion in Papaver species that diverged 16.8 million years ago.</title>
        <authorList>
            <person name="Catania T."/>
        </authorList>
    </citation>
    <scope>NUCLEOTIDE SEQUENCE</scope>
    <source>
        <strain evidence="8">S-188037</strain>
    </source>
</reference>
<feature type="transmembrane region" description="Helical" evidence="7">
    <location>
        <begin position="405"/>
        <end position="424"/>
    </location>
</feature>
<evidence type="ECO:0000256" key="4">
    <source>
        <dbReference type="ARBA" id="ARBA00022692"/>
    </source>
</evidence>
<comment type="similarity">
    <text evidence="2">Belongs to the major facilitator superfamily. Proton-dependent oligopeptide transporter (POT/PTR) (TC 2.A.17) family.</text>
</comment>
<dbReference type="InterPro" id="IPR000109">
    <property type="entry name" value="POT_fam"/>
</dbReference>
<dbReference type="SUPFAM" id="SSF103473">
    <property type="entry name" value="MFS general substrate transporter"/>
    <property type="match status" value="1"/>
</dbReference>
<evidence type="ECO:0000313" key="9">
    <source>
        <dbReference type="Proteomes" id="UP001202328"/>
    </source>
</evidence>
<dbReference type="AlphaFoldDB" id="A0AAD4RUQ9"/>
<keyword evidence="9" id="KW-1185">Reference proteome</keyword>
<dbReference type="CDD" id="cd17417">
    <property type="entry name" value="MFS_NPF5"/>
    <property type="match status" value="1"/>
</dbReference>
<comment type="subcellular location">
    <subcellularLocation>
        <location evidence="1">Membrane</location>
        <topology evidence="1">Multi-pass membrane protein</topology>
    </subcellularLocation>
</comment>
<organism evidence="8 9">
    <name type="scientific">Papaver atlanticum</name>
    <dbReference type="NCBI Taxonomy" id="357466"/>
    <lineage>
        <taxon>Eukaryota</taxon>
        <taxon>Viridiplantae</taxon>
        <taxon>Streptophyta</taxon>
        <taxon>Embryophyta</taxon>
        <taxon>Tracheophyta</taxon>
        <taxon>Spermatophyta</taxon>
        <taxon>Magnoliopsida</taxon>
        <taxon>Ranunculales</taxon>
        <taxon>Papaveraceae</taxon>
        <taxon>Papaveroideae</taxon>
        <taxon>Papaver</taxon>
    </lineage>
</organism>
<name>A0AAD4RUQ9_9MAGN</name>
<dbReference type="EMBL" id="JAJJMB010017985">
    <property type="protein sequence ID" value="KAI3832922.1"/>
    <property type="molecule type" value="Genomic_DNA"/>
</dbReference>
<dbReference type="InterPro" id="IPR018456">
    <property type="entry name" value="PTR2_symporter_CS"/>
</dbReference>
<evidence type="ECO:0000313" key="8">
    <source>
        <dbReference type="EMBL" id="KAI3832922.1"/>
    </source>
</evidence>
<dbReference type="Gene3D" id="1.20.1250.20">
    <property type="entry name" value="MFS general substrate transporter like domains"/>
    <property type="match status" value="1"/>
</dbReference>
<evidence type="ECO:0000256" key="2">
    <source>
        <dbReference type="ARBA" id="ARBA00005982"/>
    </source>
</evidence>
<keyword evidence="6 7" id="KW-0472">Membrane</keyword>
<gene>
    <name evidence="8" type="ORF">MKW98_025806</name>
</gene>
<dbReference type="Proteomes" id="UP001202328">
    <property type="component" value="Unassembled WGS sequence"/>
</dbReference>
<evidence type="ECO:0000256" key="5">
    <source>
        <dbReference type="ARBA" id="ARBA00022989"/>
    </source>
</evidence>
<protein>
    <recommendedName>
        <fullName evidence="10">NPF family transporter</fullName>
    </recommendedName>
</protein>
<feature type="transmembrane region" description="Helical" evidence="7">
    <location>
        <begin position="322"/>
        <end position="342"/>
    </location>
</feature>
<dbReference type="PANTHER" id="PTHR11654">
    <property type="entry name" value="OLIGOPEPTIDE TRANSPORTER-RELATED"/>
    <property type="match status" value="1"/>
</dbReference>
<dbReference type="InterPro" id="IPR036259">
    <property type="entry name" value="MFS_trans_sf"/>
</dbReference>
<feature type="transmembrane region" description="Helical" evidence="7">
    <location>
        <begin position="106"/>
        <end position="129"/>
    </location>
</feature>
<feature type="transmembrane region" description="Helical" evidence="7">
    <location>
        <begin position="532"/>
        <end position="557"/>
    </location>
</feature>
<dbReference type="PROSITE" id="PS01022">
    <property type="entry name" value="PTR2_1"/>
    <property type="match status" value="1"/>
</dbReference>
<evidence type="ECO:0000256" key="1">
    <source>
        <dbReference type="ARBA" id="ARBA00004141"/>
    </source>
</evidence>
<dbReference type="GO" id="GO:0042937">
    <property type="term" value="F:tripeptide transmembrane transporter activity"/>
    <property type="evidence" value="ECO:0007669"/>
    <property type="project" value="InterPro"/>
</dbReference>
<feature type="transmembrane region" description="Helical" evidence="7">
    <location>
        <begin position="362"/>
        <end position="384"/>
    </location>
</feature>
<feature type="transmembrane region" description="Helical" evidence="7">
    <location>
        <begin position="488"/>
        <end position="512"/>
    </location>
</feature>
<dbReference type="GO" id="GO:0016020">
    <property type="term" value="C:membrane"/>
    <property type="evidence" value="ECO:0007669"/>
    <property type="project" value="UniProtKB-SubCell"/>
</dbReference>
<feature type="transmembrane region" description="Helical" evidence="7">
    <location>
        <begin position="204"/>
        <end position="225"/>
    </location>
</feature>
<evidence type="ECO:0008006" key="10">
    <source>
        <dbReference type="Google" id="ProtNLM"/>
    </source>
</evidence>
<proteinExistence type="inferred from homology"/>
<feature type="transmembrane region" description="Helical" evidence="7">
    <location>
        <begin position="80"/>
        <end position="100"/>
    </location>
</feature>
<evidence type="ECO:0000256" key="3">
    <source>
        <dbReference type="ARBA" id="ARBA00022553"/>
    </source>
</evidence>
<sequence>MQNNIRVPLLNIPHGHDEFGHMETPMEKQVTKGGWKSSIYIIGVEVSERFAYYGTSGNLITYLTNVLGESTATAAKNVNIWSGVASLLPLLGAFMADSYLGRFNTILISSIIYIVGLVMLTISVSVVPLEYQHVLFFLSLYLVAIGEGGHKPCVLTFGADQFDEDNPEDQKAKSSFFNWWYFGISGGAAAGMLIVFYVQDYVGWAVGFGIPSLAMAFAFVLFFIGSRSYRQLLPKGSPVVGVVQVFVAAYRKRHLSISEDGNEICNQDTREVSTTSEGRALSHTDQFRCLDKATIIDEIDILNNTRNERRICSTTQVEEVKLLVRLIPIWFSSLMYAVTLAQGGTFFTKQGSTMQRRIGQEFHIPPASLLVTPGLVIMFTIPFYDRVFVPTVRRWTGIRSGITMLQRIGIGMFISIIYMVIAAVTEAKRVKIAAEHGLLDLPKVTVPMSIWWLLPQYIVQGISDVFLIVGLQELFYDQMPEAIRSIGSAVYLSVFGVGNLMSSVVISLVQVVSSRCGDEWLGNNLNRAHLDYYYWLLAGLDTLWFCLFLVVSQYFVYKKVNGAHLAT</sequence>
<dbReference type="InterPro" id="IPR044739">
    <property type="entry name" value="NRT1/PTR"/>
</dbReference>
<dbReference type="GO" id="GO:0071916">
    <property type="term" value="F:dipeptide transmembrane transporter activity"/>
    <property type="evidence" value="ECO:0007669"/>
    <property type="project" value="InterPro"/>
</dbReference>
<comment type="caution">
    <text evidence="8">The sequence shown here is derived from an EMBL/GenBank/DDBJ whole genome shotgun (WGS) entry which is preliminary data.</text>
</comment>
<feature type="transmembrane region" description="Helical" evidence="7">
    <location>
        <begin position="457"/>
        <end position="476"/>
    </location>
</feature>
<keyword evidence="4 7" id="KW-0812">Transmembrane</keyword>
<evidence type="ECO:0000256" key="7">
    <source>
        <dbReference type="SAM" id="Phobius"/>
    </source>
</evidence>